<dbReference type="GO" id="GO:0003676">
    <property type="term" value="F:nucleic acid binding"/>
    <property type="evidence" value="ECO:0007669"/>
    <property type="project" value="InterPro"/>
</dbReference>
<dbReference type="AlphaFoldDB" id="M1KM05"/>
<dbReference type="Pfam" id="PF00929">
    <property type="entry name" value="RNase_T"/>
    <property type="match status" value="1"/>
</dbReference>
<evidence type="ECO:0000313" key="6">
    <source>
        <dbReference type="EMBL" id="AGE96361.1"/>
    </source>
</evidence>
<evidence type="ECO:0000259" key="5">
    <source>
        <dbReference type="SMART" id="SM00479"/>
    </source>
</evidence>
<organism evidence="6">
    <name type="scientific">Encephalitozoon cuniculi</name>
    <name type="common">Microsporidian parasite</name>
    <dbReference type="NCBI Taxonomy" id="6035"/>
    <lineage>
        <taxon>Eukaryota</taxon>
        <taxon>Fungi</taxon>
        <taxon>Fungi incertae sedis</taxon>
        <taxon>Microsporidia</taxon>
        <taxon>Unikaryonidae</taxon>
        <taxon>Encephalitozoon</taxon>
    </lineage>
</organism>
<dbReference type="Gene3D" id="3.30.420.10">
    <property type="entry name" value="Ribonuclease H-like superfamily/Ribonuclease H"/>
    <property type="match status" value="1"/>
</dbReference>
<dbReference type="InterPro" id="IPR047021">
    <property type="entry name" value="REXO1/3/4-like"/>
</dbReference>
<name>M1KM05_ENCCN</name>
<dbReference type="SUPFAM" id="SSF53098">
    <property type="entry name" value="Ribonuclease H-like"/>
    <property type="match status" value="1"/>
</dbReference>
<evidence type="ECO:0000256" key="4">
    <source>
        <dbReference type="ARBA" id="ARBA00022839"/>
    </source>
</evidence>
<proteinExistence type="inferred from homology"/>
<dbReference type="VEuPathDB" id="MicrosporidiaDB:AEWR_070330"/>
<dbReference type="EMBL" id="KC513617">
    <property type="protein sequence ID" value="AGE96361.1"/>
    <property type="molecule type" value="Genomic_DNA"/>
</dbReference>
<dbReference type="VEuPathDB" id="MicrosporidiaDB:M970_070330"/>
<comment type="similarity">
    <text evidence="1">Belongs to the REXO1/REXO3 family.</text>
</comment>
<keyword evidence="2" id="KW-0540">Nuclease</keyword>
<dbReference type="InterPro" id="IPR034922">
    <property type="entry name" value="REX1-like_exo"/>
</dbReference>
<sequence>MANVRELKRLTVYDIQRILCWAFNLSKRPSFLPLRATDRPDTINMVKLEETSENISRLLGKLKARHTALVNEQLSLDDIVECILRDGGYDGIIPSLEYVRMDNLPLIPMVRFEDVYRSGIFVDSKSPQPEIDVSKYRRAHVPALHDIVALDVEKVRTKMGKEPGRVTMVDCNGEVIYDKIVKPKEPVVDYLTKYSGLTKEVVDRGIDIEIVRNEVLDFIGTNTVIIGHGIENDLSSLRLYHDKIIDTAHLFLSPLGRKISLAQLARTYLAKDIHVETHDSRVDAVTCLELLSVKIQYMLRVTDPGCPKLKIQAIIEKKCASDLLKHDRGHLNIVACSYRDLAKHLKSYRKRRECLWMLIYKAGDNIYFSF</sequence>
<dbReference type="VEuPathDB" id="MicrosporidiaDB:ECU07_0380"/>
<dbReference type="SMART" id="SM00479">
    <property type="entry name" value="EXOIII"/>
    <property type="match status" value="1"/>
</dbReference>
<dbReference type="GO" id="GO:0005634">
    <property type="term" value="C:nucleus"/>
    <property type="evidence" value="ECO:0007669"/>
    <property type="project" value="TreeGrafter"/>
</dbReference>
<accession>M1KM05</accession>
<dbReference type="GO" id="GO:0004527">
    <property type="term" value="F:exonuclease activity"/>
    <property type="evidence" value="ECO:0007669"/>
    <property type="project" value="UniProtKB-KW"/>
</dbReference>
<keyword evidence="4 6" id="KW-0269">Exonuclease</keyword>
<dbReference type="InterPro" id="IPR013520">
    <property type="entry name" value="Ribonucl_H"/>
</dbReference>
<gene>
    <name evidence="6" type="ORF">ECU07_0380</name>
</gene>
<dbReference type="PANTHER" id="PTHR12801:SF153">
    <property type="entry name" value="EXONUCLEASE DOMAIN-CONTAINING PROTEIN"/>
    <property type="match status" value="1"/>
</dbReference>
<reference evidence="6" key="1">
    <citation type="journal article" date="2013" name="Eukaryot. Cell">
        <title>Extremely Reduced Levels of Heterozygosity in the Vertebrate Pathogen Encephalitozoon cuniculi.</title>
        <authorList>
            <person name="Selman M."/>
            <person name="Sak B."/>
            <person name="Kvac M."/>
            <person name="Farinelli L."/>
            <person name="Weiss L.M."/>
            <person name="Corradi N."/>
        </authorList>
    </citation>
    <scope>NUCLEOTIDE SEQUENCE</scope>
</reference>
<dbReference type="InterPro" id="IPR012337">
    <property type="entry name" value="RNaseH-like_sf"/>
</dbReference>
<dbReference type="InterPro" id="IPR036397">
    <property type="entry name" value="RNaseH_sf"/>
</dbReference>
<feature type="domain" description="Exonuclease" evidence="5">
    <location>
        <begin position="146"/>
        <end position="300"/>
    </location>
</feature>
<protein>
    <submittedName>
        <fullName evidence="6">Putative exonuclease</fullName>
    </submittedName>
</protein>
<dbReference type="VEuPathDB" id="MicrosporidiaDB:AEWQ_070340"/>
<dbReference type="PANTHER" id="PTHR12801">
    <property type="entry name" value="RNA EXONUCLEASE REXO1 / RECO3 FAMILY MEMBER-RELATED"/>
    <property type="match status" value="1"/>
</dbReference>
<evidence type="ECO:0000256" key="2">
    <source>
        <dbReference type="ARBA" id="ARBA00022722"/>
    </source>
</evidence>
<dbReference type="CDD" id="cd06145">
    <property type="entry name" value="REX1_like"/>
    <property type="match status" value="1"/>
</dbReference>
<keyword evidence="3" id="KW-0378">Hydrolase</keyword>
<evidence type="ECO:0000256" key="1">
    <source>
        <dbReference type="ARBA" id="ARBA00006357"/>
    </source>
</evidence>
<evidence type="ECO:0000256" key="3">
    <source>
        <dbReference type="ARBA" id="ARBA00022801"/>
    </source>
</evidence>
<dbReference type="VEuPathDB" id="MicrosporidiaDB:AEWD_070340"/>